<organism evidence="3 4">
    <name type="scientific">Spongiactinospora gelatinilytica</name>
    <dbReference type="NCBI Taxonomy" id="2666298"/>
    <lineage>
        <taxon>Bacteria</taxon>
        <taxon>Bacillati</taxon>
        <taxon>Actinomycetota</taxon>
        <taxon>Actinomycetes</taxon>
        <taxon>Streptosporangiales</taxon>
        <taxon>Streptosporangiaceae</taxon>
        <taxon>Spongiactinospora</taxon>
    </lineage>
</organism>
<keyword evidence="2" id="KW-0503">Monooxygenase</keyword>
<comment type="similarity">
    <text evidence="1 2">Belongs to the cytochrome P450 family.</text>
</comment>
<comment type="caution">
    <text evidence="3">The sequence shown here is derived from an EMBL/GenBank/DDBJ whole genome shotgun (WGS) entry which is preliminary data.</text>
</comment>
<evidence type="ECO:0008006" key="5">
    <source>
        <dbReference type="Google" id="ProtNLM"/>
    </source>
</evidence>
<dbReference type="PRINTS" id="PR00359">
    <property type="entry name" value="BP450"/>
</dbReference>
<evidence type="ECO:0000313" key="4">
    <source>
        <dbReference type="Proteomes" id="UP000248544"/>
    </source>
</evidence>
<dbReference type="GO" id="GO:0016705">
    <property type="term" value="F:oxidoreductase activity, acting on paired donors, with incorporation or reduction of molecular oxygen"/>
    <property type="evidence" value="ECO:0007669"/>
    <property type="project" value="InterPro"/>
</dbReference>
<dbReference type="GO" id="GO:0004497">
    <property type="term" value="F:monooxygenase activity"/>
    <property type="evidence" value="ECO:0007669"/>
    <property type="project" value="UniProtKB-KW"/>
</dbReference>
<accession>A0A2W2EPA7</accession>
<evidence type="ECO:0000313" key="3">
    <source>
        <dbReference type="EMBL" id="PZG24561.1"/>
    </source>
</evidence>
<evidence type="ECO:0000256" key="2">
    <source>
        <dbReference type="RuleBase" id="RU000461"/>
    </source>
</evidence>
<dbReference type="PANTHER" id="PTHR46696:SF1">
    <property type="entry name" value="CYTOCHROME P450 YJIB-RELATED"/>
    <property type="match status" value="1"/>
</dbReference>
<dbReference type="GO" id="GO:0020037">
    <property type="term" value="F:heme binding"/>
    <property type="evidence" value="ECO:0007669"/>
    <property type="project" value="InterPro"/>
</dbReference>
<dbReference type="GO" id="GO:0005506">
    <property type="term" value="F:iron ion binding"/>
    <property type="evidence" value="ECO:0007669"/>
    <property type="project" value="InterPro"/>
</dbReference>
<dbReference type="InterPro" id="IPR036396">
    <property type="entry name" value="Cyt_P450_sf"/>
</dbReference>
<dbReference type="Pfam" id="PF00067">
    <property type="entry name" value="p450"/>
    <property type="match status" value="1"/>
</dbReference>
<gene>
    <name evidence="3" type="ORF">C1I98_35455</name>
</gene>
<keyword evidence="2" id="KW-0408">Iron</keyword>
<dbReference type="EMBL" id="POUA01000491">
    <property type="protein sequence ID" value="PZG24561.1"/>
    <property type="molecule type" value="Genomic_DNA"/>
</dbReference>
<keyword evidence="2" id="KW-0479">Metal-binding</keyword>
<keyword evidence="2" id="KW-0349">Heme</keyword>
<dbReference type="InterPro" id="IPR001128">
    <property type="entry name" value="Cyt_P450"/>
</dbReference>
<dbReference type="PANTHER" id="PTHR46696">
    <property type="entry name" value="P450, PUTATIVE (EUROFUNG)-RELATED"/>
    <property type="match status" value="1"/>
</dbReference>
<proteinExistence type="inferred from homology"/>
<dbReference type="Gene3D" id="1.10.630.10">
    <property type="entry name" value="Cytochrome P450"/>
    <property type="match status" value="1"/>
</dbReference>
<reference evidence="3 4" key="1">
    <citation type="submission" date="2018-01" db="EMBL/GenBank/DDBJ databases">
        <title>Draft genome sequence of Sphaerisporangium sp. 7K107.</title>
        <authorList>
            <person name="Sahin N."/>
            <person name="Saygin H."/>
            <person name="Ay H."/>
        </authorList>
    </citation>
    <scope>NUCLEOTIDE SEQUENCE [LARGE SCALE GENOMIC DNA]</scope>
    <source>
        <strain evidence="3 4">7K107</strain>
    </source>
</reference>
<dbReference type="InterPro" id="IPR017972">
    <property type="entry name" value="Cyt_P450_CS"/>
</dbReference>
<sequence>MATAAANRDPDRFDITRAFPAPHLAFGHGIHYCLGARMAKIEGEIAIGALLDRYPGLRLGCAVEELRRRPGLLRAAVELPLGGAFPERECA</sequence>
<dbReference type="PROSITE" id="PS00086">
    <property type="entry name" value="CYTOCHROME_P450"/>
    <property type="match status" value="1"/>
</dbReference>
<keyword evidence="2" id="KW-0560">Oxidoreductase</keyword>
<keyword evidence="4" id="KW-1185">Reference proteome</keyword>
<dbReference type="InterPro" id="IPR002397">
    <property type="entry name" value="Cyt_P450_B"/>
</dbReference>
<name>A0A2W2EPA7_9ACTN</name>
<protein>
    <recommendedName>
        <fullName evidence="5">Cytochrome P450</fullName>
    </recommendedName>
</protein>
<evidence type="ECO:0000256" key="1">
    <source>
        <dbReference type="ARBA" id="ARBA00010617"/>
    </source>
</evidence>
<dbReference type="Proteomes" id="UP000248544">
    <property type="component" value="Unassembled WGS sequence"/>
</dbReference>
<dbReference type="AlphaFoldDB" id="A0A2W2EPA7"/>
<dbReference type="SUPFAM" id="SSF48264">
    <property type="entry name" value="Cytochrome P450"/>
    <property type="match status" value="1"/>
</dbReference>